<dbReference type="RefSeq" id="WP_147893352.1">
    <property type="nucleotide sequence ID" value="NZ_BAAANR010000001.1"/>
</dbReference>
<feature type="transmembrane region" description="Helical" evidence="6">
    <location>
        <begin position="168"/>
        <end position="188"/>
    </location>
</feature>
<sequence length="229" mass="24345">MHEQRTATLPTWTWGFAPYVVLSVVHVVALGLGADSLAGPTKLLLMPALAIAVLWAGRGTAWGSPFSLLFVAIALSWLGDGAATFFPFAPELPVMLGCFGLAHLAYIWLFARVLPTRSLPAWTVVYALWWGILLAVLWPRLGALTVAVAIYGVVLAGTAATAASTNRIITIGAAFFLASDTLLAFRLFTPEAMPPVTSPLVMLTYTVGQGLIAAGVVIAVRLRERTTAR</sequence>
<gene>
    <name evidence="7" type="ORF">FVP77_04030</name>
</gene>
<comment type="subcellular location">
    <subcellularLocation>
        <location evidence="1">Membrane</location>
        <topology evidence="1">Multi-pass membrane protein</topology>
    </subcellularLocation>
</comment>
<organism evidence="7 8">
    <name type="scientific">Microbacterium hatanonis</name>
    <dbReference type="NCBI Taxonomy" id="404366"/>
    <lineage>
        <taxon>Bacteria</taxon>
        <taxon>Bacillati</taxon>
        <taxon>Actinomycetota</taxon>
        <taxon>Actinomycetes</taxon>
        <taxon>Micrococcales</taxon>
        <taxon>Microbacteriaceae</taxon>
        <taxon>Microbacterium</taxon>
    </lineage>
</organism>
<keyword evidence="8" id="KW-1185">Reference proteome</keyword>
<evidence type="ECO:0000256" key="4">
    <source>
        <dbReference type="ARBA" id="ARBA00022989"/>
    </source>
</evidence>
<accession>A0A5C8I3G6</accession>
<keyword evidence="5 6" id="KW-0472">Membrane</keyword>
<protein>
    <submittedName>
        <fullName evidence="7">Lysoplasmalogenase</fullName>
    </submittedName>
</protein>
<feature type="transmembrane region" description="Helical" evidence="6">
    <location>
        <begin position="37"/>
        <end position="56"/>
    </location>
</feature>
<feature type="transmembrane region" description="Helical" evidence="6">
    <location>
        <begin position="12"/>
        <end position="31"/>
    </location>
</feature>
<name>A0A5C8I3G6_9MICO</name>
<keyword evidence="4 6" id="KW-1133">Transmembrane helix</keyword>
<proteinExistence type="inferred from homology"/>
<dbReference type="InterPro" id="IPR012506">
    <property type="entry name" value="TMEM86B-like"/>
</dbReference>
<evidence type="ECO:0000256" key="1">
    <source>
        <dbReference type="ARBA" id="ARBA00004141"/>
    </source>
</evidence>
<dbReference type="GO" id="GO:0016787">
    <property type="term" value="F:hydrolase activity"/>
    <property type="evidence" value="ECO:0007669"/>
    <property type="project" value="TreeGrafter"/>
</dbReference>
<comment type="similarity">
    <text evidence="2">Belongs to the TMEM86 family.</text>
</comment>
<dbReference type="Pfam" id="PF07947">
    <property type="entry name" value="YhhN"/>
    <property type="match status" value="1"/>
</dbReference>
<feature type="transmembrane region" description="Helical" evidence="6">
    <location>
        <begin position="94"/>
        <end position="114"/>
    </location>
</feature>
<evidence type="ECO:0000313" key="8">
    <source>
        <dbReference type="Proteomes" id="UP000321034"/>
    </source>
</evidence>
<dbReference type="PANTHER" id="PTHR31885:SF6">
    <property type="entry name" value="GH04784P"/>
    <property type="match status" value="1"/>
</dbReference>
<reference evidence="7 8" key="1">
    <citation type="submission" date="2019-08" db="EMBL/GenBank/DDBJ databases">
        <authorList>
            <person name="Dong K."/>
        </authorList>
    </citation>
    <scope>NUCLEOTIDE SEQUENCE [LARGE SCALE GENOMIC DNA]</scope>
    <source>
        <strain evidence="7 8">JCM14558</strain>
    </source>
</reference>
<dbReference type="AlphaFoldDB" id="A0A5C8I3G6"/>
<keyword evidence="3 6" id="KW-0812">Transmembrane</keyword>
<evidence type="ECO:0000256" key="5">
    <source>
        <dbReference type="ARBA" id="ARBA00023136"/>
    </source>
</evidence>
<evidence type="ECO:0000256" key="6">
    <source>
        <dbReference type="SAM" id="Phobius"/>
    </source>
</evidence>
<evidence type="ECO:0000256" key="3">
    <source>
        <dbReference type="ARBA" id="ARBA00022692"/>
    </source>
</evidence>
<feature type="transmembrane region" description="Helical" evidence="6">
    <location>
        <begin position="144"/>
        <end position="163"/>
    </location>
</feature>
<dbReference type="GO" id="GO:0016020">
    <property type="term" value="C:membrane"/>
    <property type="evidence" value="ECO:0007669"/>
    <property type="project" value="UniProtKB-SubCell"/>
</dbReference>
<feature type="transmembrane region" description="Helical" evidence="6">
    <location>
        <begin position="121"/>
        <end position="138"/>
    </location>
</feature>
<feature type="transmembrane region" description="Helical" evidence="6">
    <location>
        <begin position="200"/>
        <end position="220"/>
    </location>
</feature>
<dbReference type="PANTHER" id="PTHR31885">
    <property type="entry name" value="GH04784P"/>
    <property type="match status" value="1"/>
</dbReference>
<dbReference type="EMBL" id="VRSV01000001">
    <property type="protein sequence ID" value="TXK12640.1"/>
    <property type="molecule type" value="Genomic_DNA"/>
</dbReference>
<feature type="transmembrane region" description="Helical" evidence="6">
    <location>
        <begin position="68"/>
        <end position="88"/>
    </location>
</feature>
<evidence type="ECO:0000313" key="7">
    <source>
        <dbReference type="EMBL" id="TXK12640.1"/>
    </source>
</evidence>
<dbReference type="Proteomes" id="UP000321034">
    <property type="component" value="Unassembled WGS sequence"/>
</dbReference>
<dbReference type="OrthoDB" id="4773026at2"/>
<comment type="caution">
    <text evidence="7">The sequence shown here is derived from an EMBL/GenBank/DDBJ whole genome shotgun (WGS) entry which is preliminary data.</text>
</comment>
<evidence type="ECO:0000256" key="2">
    <source>
        <dbReference type="ARBA" id="ARBA00007375"/>
    </source>
</evidence>